<dbReference type="RefSeq" id="WP_202747098.1">
    <property type="nucleotide sequence ID" value="NZ_JAESWC010000001.1"/>
</dbReference>
<dbReference type="InterPro" id="IPR029479">
    <property type="entry name" value="Nitroreductase"/>
</dbReference>
<dbReference type="Pfam" id="PF13237">
    <property type="entry name" value="Fer4_10"/>
    <property type="match status" value="1"/>
</dbReference>
<keyword evidence="5" id="KW-0479">Metal-binding</keyword>
<evidence type="ECO:0000256" key="6">
    <source>
        <dbReference type="ARBA" id="ARBA00023002"/>
    </source>
</evidence>
<evidence type="ECO:0000256" key="7">
    <source>
        <dbReference type="ARBA" id="ARBA00023004"/>
    </source>
</evidence>
<dbReference type="PROSITE" id="PS51379">
    <property type="entry name" value="4FE4S_FER_2"/>
    <property type="match status" value="2"/>
</dbReference>
<keyword evidence="4" id="KW-0288">FMN</keyword>
<dbReference type="Pfam" id="PF00881">
    <property type="entry name" value="Nitroreductase"/>
    <property type="match status" value="1"/>
</dbReference>
<dbReference type="SUPFAM" id="SSF54862">
    <property type="entry name" value="4Fe-4S ferredoxins"/>
    <property type="match status" value="1"/>
</dbReference>
<gene>
    <name evidence="10" type="ORF">JK636_01685</name>
</gene>
<evidence type="ECO:0000313" key="10">
    <source>
        <dbReference type="EMBL" id="MBL4934465.1"/>
    </source>
</evidence>
<evidence type="ECO:0000256" key="4">
    <source>
        <dbReference type="ARBA" id="ARBA00022643"/>
    </source>
</evidence>
<dbReference type="SUPFAM" id="SSF55469">
    <property type="entry name" value="FMN-dependent nitroreductase-like"/>
    <property type="match status" value="1"/>
</dbReference>
<organism evidence="10 11">
    <name type="scientific">Clostridium rhizosphaerae</name>
    <dbReference type="NCBI Taxonomy" id="2803861"/>
    <lineage>
        <taxon>Bacteria</taxon>
        <taxon>Bacillati</taxon>
        <taxon>Bacillota</taxon>
        <taxon>Clostridia</taxon>
        <taxon>Eubacteriales</taxon>
        <taxon>Clostridiaceae</taxon>
        <taxon>Clostridium</taxon>
    </lineage>
</organism>
<evidence type="ECO:0000313" key="11">
    <source>
        <dbReference type="Proteomes" id="UP000632377"/>
    </source>
</evidence>
<evidence type="ECO:0000256" key="8">
    <source>
        <dbReference type="ARBA" id="ARBA00023014"/>
    </source>
</evidence>
<comment type="cofactor">
    <cofactor evidence="1">
        <name>FMN</name>
        <dbReference type="ChEBI" id="CHEBI:58210"/>
    </cofactor>
</comment>
<evidence type="ECO:0000256" key="2">
    <source>
        <dbReference type="ARBA" id="ARBA00007118"/>
    </source>
</evidence>
<accession>A0ABS1T565</accession>
<dbReference type="EMBL" id="JAESWC010000001">
    <property type="protein sequence ID" value="MBL4934465.1"/>
    <property type="molecule type" value="Genomic_DNA"/>
</dbReference>
<dbReference type="PANTHER" id="PTHR43673">
    <property type="entry name" value="NAD(P)H NITROREDUCTASE YDGI-RELATED"/>
    <property type="match status" value="1"/>
</dbReference>
<dbReference type="Proteomes" id="UP000632377">
    <property type="component" value="Unassembled WGS sequence"/>
</dbReference>
<feature type="domain" description="4Fe-4S ferredoxin-type" evidence="9">
    <location>
        <begin position="41"/>
        <end position="73"/>
    </location>
</feature>
<keyword evidence="7" id="KW-0408">Iron</keyword>
<evidence type="ECO:0000256" key="3">
    <source>
        <dbReference type="ARBA" id="ARBA00022630"/>
    </source>
</evidence>
<evidence type="ECO:0000259" key="9">
    <source>
        <dbReference type="PROSITE" id="PS51379"/>
    </source>
</evidence>
<dbReference type="InterPro" id="IPR017896">
    <property type="entry name" value="4Fe4S_Fe-S-bd"/>
</dbReference>
<dbReference type="InterPro" id="IPR017900">
    <property type="entry name" value="4Fe4S_Fe_S_CS"/>
</dbReference>
<dbReference type="PROSITE" id="PS00198">
    <property type="entry name" value="4FE4S_FER_1"/>
    <property type="match status" value="1"/>
</dbReference>
<protein>
    <submittedName>
        <fullName evidence="10">Nitroreductase family protein</fullName>
    </submittedName>
</protein>
<dbReference type="Gene3D" id="3.40.109.10">
    <property type="entry name" value="NADH Oxidase"/>
    <property type="match status" value="1"/>
</dbReference>
<sequence length="303" mass="34038">MALKTGRFYECAKVEIDRDRCNVCGLCTKVCKGAPLFIEDKMVKVDHNRVFGCIACGQCMAVCPNKAIKVNGRDMTPDDVIEMPNNESIADYESIKSLMISRRSVRDYNEQKIESEIIQKILEAASTAPNGLGSSDVEVMVLDNKEKVQEFTLDLVNVLKKNKWLFSPAMLKIYRPFMGKENYDSLKSFAATALDTFINKYDEGINWLTYSAPLAMFFHASKYADPADPYVAATYAMIGAQALGLGSCMLGTPNILLNIFGKTIKQKYEIPLKNKNGIMVIFGYPSIKYSFALKRRFANIKFH</sequence>
<reference evidence="10 11" key="1">
    <citation type="submission" date="2021-01" db="EMBL/GenBank/DDBJ databases">
        <title>Genome public.</title>
        <authorList>
            <person name="Liu C."/>
            <person name="Sun Q."/>
        </authorList>
    </citation>
    <scope>NUCLEOTIDE SEQUENCE [LARGE SCALE GENOMIC DNA]</scope>
    <source>
        <strain evidence="10 11">YIM B02515</strain>
    </source>
</reference>
<dbReference type="PANTHER" id="PTHR43673:SF2">
    <property type="entry name" value="NITROREDUCTASE"/>
    <property type="match status" value="1"/>
</dbReference>
<proteinExistence type="inferred from homology"/>
<comment type="similarity">
    <text evidence="2">Belongs to the nitroreductase family.</text>
</comment>
<dbReference type="InterPro" id="IPR000415">
    <property type="entry name" value="Nitroreductase-like"/>
</dbReference>
<keyword evidence="6" id="KW-0560">Oxidoreductase</keyword>
<evidence type="ECO:0000256" key="5">
    <source>
        <dbReference type="ARBA" id="ARBA00022723"/>
    </source>
</evidence>
<evidence type="ECO:0000256" key="1">
    <source>
        <dbReference type="ARBA" id="ARBA00001917"/>
    </source>
</evidence>
<keyword evidence="11" id="KW-1185">Reference proteome</keyword>
<keyword evidence="8" id="KW-0411">Iron-sulfur</keyword>
<comment type="caution">
    <text evidence="10">The sequence shown here is derived from an EMBL/GenBank/DDBJ whole genome shotgun (WGS) entry which is preliminary data.</text>
</comment>
<name>A0ABS1T565_9CLOT</name>
<dbReference type="Gene3D" id="3.30.70.20">
    <property type="match status" value="1"/>
</dbReference>
<feature type="domain" description="4Fe-4S ferredoxin-type" evidence="9">
    <location>
        <begin position="12"/>
        <end position="40"/>
    </location>
</feature>
<keyword evidence="3" id="KW-0285">Flavoprotein</keyword>